<comment type="caution">
    <text evidence="2">The sequence shown here is derived from an EMBL/GenBank/DDBJ whole genome shotgun (WGS) entry which is preliminary data.</text>
</comment>
<dbReference type="EMBL" id="LMTZ01000043">
    <property type="protein sequence ID" value="KST68902.1"/>
    <property type="molecule type" value="Genomic_DNA"/>
</dbReference>
<evidence type="ECO:0000313" key="2">
    <source>
        <dbReference type="EMBL" id="KST68902.1"/>
    </source>
</evidence>
<name>A0A0V7ZXC5_9CYAN</name>
<evidence type="ECO:0000313" key="3">
    <source>
        <dbReference type="Proteomes" id="UP000053372"/>
    </source>
</evidence>
<proteinExistence type="predicted"/>
<evidence type="ECO:0000313" key="1">
    <source>
        <dbReference type="EMBL" id="KST68883.1"/>
    </source>
</evidence>
<dbReference type="EMBL" id="LMTZ01000044">
    <property type="protein sequence ID" value="KST68883.1"/>
    <property type="molecule type" value="Genomic_DNA"/>
</dbReference>
<dbReference type="AlphaFoldDB" id="A0A0V7ZXC5"/>
<dbReference type="OrthoDB" id="528010at2"/>
<dbReference type="Proteomes" id="UP000053372">
    <property type="component" value="Unassembled WGS sequence"/>
</dbReference>
<protein>
    <submittedName>
        <fullName evidence="2">Uncharacterized protein</fullName>
    </submittedName>
</protein>
<reference evidence="2 3" key="1">
    <citation type="journal article" date="2015" name="Genome Announc.">
        <title>Draft Genome of the Euendolithic (true boring) Cyanobacterium Mastigocoleus testarum strain BC008.</title>
        <authorList>
            <person name="Guida B.S."/>
            <person name="Garcia-Pichel F."/>
        </authorList>
    </citation>
    <scope>NUCLEOTIDE SEQUENCE [LARGE SCALE GENOMIC DNA]</scope>
    <source>
        <strain evidence="2 3">BC008</strain>
    </source>
</reference>
<keyword evidence="3" id="KW-1185">Reference proteome</keyword>
<sequence length="217" mass="23834">MLKRFLLLLIAVTIGTGAVVFFFLQQATYLPSWYQNQAASTGSSKTHSPQTGENQYQKKLESEEILKKISQSLENPNNPGEAKIDSQELNTLIETGLVSTPNNQLKEAVKATNTEISEGKILSGAVIDLNQVPIDKLPSKAQNSIEKLITTIPGLKERPLYIGVEGKPSVRNRKVVLDNTTRVKLGNISMTIPELSQRLGIPEEKLNRQLSNPSSAL</sequence>
<gene>
    <name evidence="1" type="ORF">BC008_02075</name>
    <name evidence="2" type="ORF">BC008_02170</name>
</gene>
<accession>A0A0V7ZXC5</accession>
<dbReference type="RefSeq" id="WP_058183419.1">
    <property type="nucleotide sequence ID" value="NZ_LMTZ01000043.1"/>
</dbReference>
<organism evidence="2 3">
    <name type="scientific">Mastigocoleus testarum BC008</name>
    <dbReference type="NCBI Taxonomy" id="371196"/>
    <lineage>
        <taxon>Bacteria</taxon>
        <taxon>Bacillati</taxon>
        <taxon>Cyanobacteriota</taxon>
        <taxon>Cyanophyceae</taxon>
        <taxon>Nostocales</taxon>
        <taxon>Hapalosiphonaceae</taxon>
        <taxon>Mastigocoleus</taxon>
    </lineage>
</organism>